<comment type="subunit">
    <text evidence="3">F-type ATPases have 2 components, CF(1) - the catalytic core - and CF(0) - the membrane proton channel.</text>
</comment>
<comment type="subcellular location">
    <subcellularLocation>
        <location evidence="1 12">Mitochondrion membrane</location>
        <topology evidence="1 12">Single-pass membrane protein</topology>
    </subcellularLocation>
</comment>
<evidence type="ECO:0000256" key="7">
    <source>
        <dbReference type="ARBA" id="ARBA00022781"/>
    </source>
</evidence>
<keyword evidence="7 12" id="KW-0375">Hydrogen ion transport</keyword>
<evidence type="ECO:0000256" key="8">
    <source>
        <dbReference type="ARBA" id="ARBA00022989"/>
    </source>
</evidence>
<keyword evidence="11 13" id="KW-0472">Membrane</keyword>
<dbReference type="Pfam" id="PF00895">
    <property type="entry name" value="ATP-synt_8"/>
    <property type="match status" value="1"/>
</dbReference>
<evidence type="ECO:0000256" key="4">
    <source>
        <dbReference type="ARBA" id="ARBA00022448"/>
    </source>
</evidence>
<keyword evidence="10 12" id="KW-0496">Mitochondrion</keyword>
<evidence type="ECO:0000256" key="12">
    <source>
        <dbReference type="RuleBase" id="RU003661"/>
    </source>
</evidence>
<proteinExistence type="inferred from homology"/>
<evidence type="ECO:0000256" key="3">
    <source>
        <dbReference type="ARBA" id="ARBA00011291"/>
    </source>
</evidence>
<dbReference type="GO" id="GO:0031966">
    <property type="term" value="C:mitochondrial membrane"/>
    <property type="evidence" value="ECO:0007669"/>
    <property type="project" value="UniProtKB-SubCell"/>
</dbReference>
<evidence type="ECO:0000313" key="14">
    <source>
        <dbReference type="EMBL" id="CEH27540.1"/>
    </source>
</evidence>
<dbReference type="GO" id="GO:0045259">
    <property type="term" value="C:proton-transporting ATP synthase complex"/>
    <property type="evidence" value="ECO:0007669"/>
    <property type="project" value="UniProtKB-KW"/>
</dbReference>
<dbReference type="InterPro" id="IPR001421">
    <property type="entry name" value="ATP8_metazoa"/>
</dbReference>
<accession>A0A0A1IXE2</accession>
<dbReference type="AlphaFoldDB" id="A0A0A1IXE2"/>
<feature type="transmembrane region" description="Helical" evidence="13">
    <location>
        <begin position="6"/>
        <end position="30"/>
    </location>
</feature>
<evidence type="ECO:0000256" key="10">
    <source>
        <dbReference type="ARBA" id="ARBA00023128"/>
    </source>
</evidence>
<keyword evidence="6 12" id="KW-0812">Transmembrane</keyword>
<name>A0A0A1IXE2_9EUCA</name>
<keyword evidence="8 13" id="KW-1133">Transmembrane helix</keyword>
<dbReference type="GO" id="GO:0015986">
    <property type="term" value="P:proton motive force-driven ATP synthesis"/>
    <property type="evidence" value="ECO:0007669"/>
    <property type="project" value="InterPro"/>
</dbReference>
<evidence type="ECO:0000256" key="5">
    <source>
        <dbReference type="ARBA" id="ARBA00022547"/>
    </source>
</evidence>
<evidence type="ECO:0000256" key="11">
    <source>
        <dbReference type="ARBA" id="ARBA00023136"/>
    </source>
</evidence>
<comment type="similarity">
    <text evidence="2 12">Belongs to the ATPase protein 8 family.</text>
</comment>
<geneLocation type="mitochondrion" evidence="14"/>
<keyword evidence="9 12" id="KW-0406">Ion transport</keyword>
<dbReference type="GeneID" id="22283765"/>
<keyword evidence="5 12" id="KW-0138">CF(0)</keyword>
<gene>
    <name evidence="14" type="primary">atp8</name>
</gene>
<reference evidence="14" key="1">
    <citation type="submission" date="2014-10" db="EMBL/GenBank/DDBJ databases">
        <authorList>
            <person name="Gan H."/>
        </authorList>
    </citation>
    <scope>NUCLEOTIDE SEQUENCE</scope>
</reference>
<dbReference type="RefSeq" id="YP_009110441.1">
    <property type="nucleotide sequence ID" value="NC_025776.1"/>
</dbReference>
<evidence type="ECO:0000256" key="2">
    <source>
        <dbReference type="ARBA" id="ARBA00008892"/>
    </source>
</evidence>
<reference evidence="14" key="2">
    <citation type="submission" date="2014-11" db="EMBL/GenBank/DDBJ databases">
        <title>Complete mitochondrial genome of the hermit crab, Clibanarius infraspinatus.</title>
        <authorList>
            <person name="Gan H.M."/>
            <person name="Tan M.H."/>
            <person name="Austin C.M."/>
        </authorList>
    </citation>
    <scope>NUCLEOTIDE SEQUENCE</scope>
</reference>
<dbReference type="EMBL" id="LN626968">
    <property type="protein sequence ID" value="CEH27540.1"/>
    <property type="molecule type" value="Genomic_DNA"/>
</dbReference>
<evidence type="ECO:0000256" key="6">
    <source>
        <dbReference type="ARBA" id="ARBA00022692"/>
    </source>
</evidence>
<organism evidence="14">
    <name type="scientific">Clibanarius infraspinatus</name>
    <dbReference type="NCBI Taxonomy" id="1566627"/>
    <lineage>
        <taxon>Eukaryota</taxon>
        <taxon>Metazoa</taxon>
        <taxon>Ecdysozoa</taxon>
        <taxon>Arthropoda</taxon>
        <taxon>Crustacea</taxon>
        <taxon>Multicrustacea</taxon>
        <taxon>Malacostraca</taxon>
        <taxon>Eumalacostraca</taxon>
        <taxon>Eucarida</taxon>
        <taxon>Decapoda</taxon>
        <taxon>Pleocyemata</taxon>
        <taxon>Anomura</taxon>
        <taxon>Paguroidea</taxon>
        <taxon>Diogenidae</taxon>
        <taxon>Clibanarius</taxon>
    </lineage>
</organism>
<dbReference type="GO" id="GO:0015078">
    <property type="term" value="F:proton transmembrane transporter activity"/>
    <property type="evidence" value="ECO:0007669"/>
    <property type="project" value="InterPro"/>
</dbReference>
<evidence type="ECO:0000256" key="1">
    <source>
        <dbReference type="ARBA" id="ARBA00004304"/>
    </source>
</evidence>
<protein>
    <recommendedName>
        <fullName evidence="12">ATP synthase complex subunit 8</fullName>
    </recommendedName>
</protein>
<evidence type="ECO:0000256" key="9">
    <source>
        <dbReference type="ARBA" id="ARBA00023065"/>
    </source>
</evidence>
<keyword evidence="4 12" id="KW-0813">Transport</keyword>
<sequence length="52" mass="6333">MPQMAPILWLNLLIIFLITYLAFMVMNFYISIPEKMLTKKSKMIVQEKPWKW</sequence>
<evidence type="ECO:0000256" key="13">
    <source>
        <dbReference type="SAM" id="Phobius"/>
    </source>
</evidence>
<dbReference type="CTD" id="4509"/>